<feature type="region of interest" description="Disordered" evidence="1">
    <location>
        <begin position="1"/>
        <end position="25"/>
    </location>
</feature>
<dbReference type="EMBL" id="LR798344">
    <property type="protein sequence ID" value="CAB5225408.1"/>
    <property type="molecule type" value="Genomic_DNA"/>
</dbReference>
<name>A0A6J7X3J4_9CAUD</name>
<protein>
    <submittedName>
        <fullName evidence="2">Uncharacterized protein</fullName>
    </submittedName>
</protein>
<gene>
    <name evidence="2" type="ORF">UFOVP749_17</name>
</gene>
<proteinExistence type="predicted"/>
<reference evidence="2" key="1">
    <citation type="submission" date="2020-05" db="EMBL/GenBank/DDBJ databases">
        <authorList>
            <person name="Chiriac C."/>
            <person name="Salcher M."/>
            <person name="Ghai R."/>
            <person name="Kavagutti S V."/>
        </authorList>
    </citation>
    <scope>NUCLEOTIDE SEQUENCE</scope>
</reference>
<evidence type="ECO:0000256" key="1">
    <source>
        <dbReference type="SAM" id="MobiDB-lite"/>
    </source>
</evidence>
<accession>A0A6J7X3J4</accession>
<sequence length="110" mass="11967">MTDFPTILYRTPGPYRKPGGETYDTEGAADQEAFDALIAKGWHPSYEAAIGSKSAKKIIASAEAFEDAIDEVSAPTRDELESKAKDLGVSFNARTSDKKLAERIAEKLEV</sequence>
<organism evidence="2">
    <name type="scientific">uncultured Caudovirales phage</name>
    <dbReference type="NCBI Taxonomy" id="2100421"/>
    <lineage>
        <taxon>Viruses</taxon>
        <taxon>Duplodnaviria</taxon>
        <taxon>Heunggongvirae</taxon>
        <taxon>Uroviricota</taxon>
        <taxon>Caudoviricetes</taxon>
        <taxon>Peduoviridae</taxon>
        <taxon>Maltschvirus</taxon>
        <taxon>Maltschvirus maltsch</taxon>
    </lineage>
</organism>
<evidence type="ECO:0000313" key="2">
    <source>
        <dbReference type="EMBL" id="CAB5225408.1"/>
    </source>
</evidence>